<keyword evidence="2" id="KW-0479">Metal-binding</keyword>
<name>A0A9J6GRA4_HAELO</name>
<dbReference type="Pfam" id="PF13359">
    <property type="entry name" value="DDE_Tnp_4"/>
    <property type="match status" value="1"/>
</dbReference>
<dbReference type="Proteomes" id="UP000821853">
    <property type="component" value="Unassembled WGS sequence"/>
</dbReference>
<dbReference type="InterPro" id="IPR027806">
    <property type="entry name" value="HARBI1_dom"/>
</dbReference>
<gene>
    <name evidence="4" type="ORF">HPB48_019383</name>
</gene>
<protein>
    <recommendedName>
        <fullName evidence="3">DDE Tnp4 domain-containing protein</fullName>
    </recommendedName>
</protein>
<dbReference type="VEuPathDB" id="VectorBase:HLOH_050127"/>
<evidence type="ECO:0000256" key="1">
    <source>
        <dbReference type="ARBA" id="ARBA00001968"/>
    </source>
</evidence>
<accession>A0A9J6GRA4</accession>
<dbReference type="GO" id="GO:0046872">
    <property type="term" value="F:metal ion binding"/>
    <property type="evidence" value="ECO:0007669"/>
    <property type="project" value="UniProtKB-KW"/>
</dbReference>
<evidence type="ECO:0000256" key="2">
    <source>
        <dbReference type="ARBA" id="ARBA00022723"/>
    </source>
</evidence>
<evidence type="ECO:0000313" key="5">
    <source>
        <dbReference type="Proteomes" id="UP000821853"/>
    </source>
</evidence>
<reference evidence="4 5" key="1">
    <citation type="journal article" date="2020" name="Cell">
        <title>Large-Scale Comparative Analyses of Tick Genomes Elucidate Their Genetic Diversity and Vector Capacities.</title>
        <authorList>
            <consortium name="Tick Genome and Microbiome Consortium (TIGMIC)"/>
            <person name="Jia N."/>
            <person name="Wang J."/>
            <person name="Shi W."/>
            <person name="Du L."/>
            <person name="Sun Y."/>
            <person name="Zhan W."/>
            <person name="Jiang J.F."/>
            <person name="Wang Q."/>
            <person name="Zhang B."/>
            <person name="Ji P."/>
            <person name="Bell-Sakyi L."/>
            <person name="Cui X.M."/>
            <person name="Yuan T.T."/>
            <person name="Jiang B.G."/>
            <person name="Yang W.F."/>
            <person name="Lam T.T."/>
            <person name="Chang Q.C."/>
            <person name="Ding S.J."/>
            <person name="Wang X.J."/>
            <person name="Zhu J.G."/>
            <person name="Ruan X.D."/>
            <person name="Zhao L."/>
            <person name="Wei J.T."/>
            <person name="Ye R.Z."/>
            <person name="Que T.C."/>
            <person name="Du C.H."/>
            <person name="Zhou Y.H."/>
            <person name="Cheng J.X."/>
            <person name="Dai P.F."/>
            <person name="Guo W.B."/>
            <person name="Han X.H."/>
            <person name="Huang E.J."/>
            <person name="Li L.F."/>
            <person name="Wei W."/>
            <person name="Gao Y.C."/>
            <person name="Liu J.Z."/>
            <person name="Shao H.Z."/>
            <person name="Wang X."/>
            <person name="Wang C.C."/>
            <person name="Yang T.C."/>
            <person name="Huo Q.B."/>
            <person name="Li W."/>
            <person name="Chen H.Y."/>
            <person name="Chen S.E."/>
            <person name="Zhou L.G."/>
            <person name="Ni X.B."/>
            <person name="Tian J.H."/>
            <person name="Sheng Y."/>
            <person name="Liu T."/>
            <person name="Pan Y.S."/>
            <person name="Xia L.Y."/>
            <person name="Li J."/>
            <person name="Zhao F."/>
            <person name="Cao W.C."/>
        </authorList>
    </citation>
    <scope>NUCLEOTIDE SEQUENCE [LARGE SCALE GENOMIC DNA]</scope>
    <source>
        <strain evidence="4">HaeL-2018</strain>
    </source>
</reference>
<proteinExistence type="predicted"/>
<dbReference type="EMBL" id="JABSTR010000008">
    <property type="protein sequence ID" value="KAH9376812.1"/>
    <property type="molecule type" value="Genomic_DNA"/>
</dbReference>
<comment type="caution">
    <text evidence="4">The sequence shown here is derived from an EMBL/GenBank/DDBJ whole genome shotgun (WGS) entry which is preliminary data.</text>
</comment>
<comment type="cofactor">
    <cofactor evidence="1">
        <name>a divalent metal cation</name>
        <dbReference type="ChEBI" id="CHEBI:60240"/>
    </cofactor>
</comment>
<dbReference type="OrthoDB" id="6482675at2759"/>
<organism evidence="4 5">
    <name type="scientific">Haemaphysalis longicornis</name>
    <name type="common">Bush tick</name>
    <dbReference type="NCBI Taxonomy" id="44386"/>
    <lineage>
        <taxon>Eukaryota</taxon>
        <taxon>Metazoa</taxon>
        <taxon>Ecdysozoa</taxon>
        <taxon>Arthropoda</taxon>
        <taxon>Chelicerata</taxon>
        <taxon>Arachnida</taxon>
        <taxon>Acari</taxon>
        <taxon>Parasitiformes</taxon>
        <taxon>Ixodida</taxon>
        <taxon>Ixodoidea</taxon>
        <taxon>Ixodidae</taxon>
        <taxon>Haemaphysalinae</taxon>
        <taxon>Haemaphysalis</taxon>
    </lineage>
</organism>
<evidence type="ECO:0000313" key="4">
    <source>
        <dbReference type="EMBL" id="KAH9376812.1"/>
    </source>
</evidence>
<keyword evidence="5" id="KW-1185">Reference proteome</keyword>
<sequence>MLIGRGQVNFQPFSLGRSTVNTLYREFCDMVVELLEEKWVKVPTADRLADHITAFNAVCDFPQAVGALDGCHFPMSPPKEFAVDYYNYRRWHSMAVLTLVDHRYRFLYTSVGSPGCCHDAYIYQGSKLDECAGSPAFQVPVATINGLLSRP</sequence>
<dbReference type="OMA" id="CKVIWER"/>
<feature type="domain" description="DDE Tnp4" evidence="3">
    <location>
        <begin position="68"/>
        <end position="128"/>
    </location>
</feature>
<evidence type="ECO:0000259" key="3">
    <source>
        <dbReference type="Pfam" id="PF13359"/>
    </source>
</evidence>
<dbReference type="AlphaFoldDB" id="A0A9J6GRA4"/>